<name>A0A388JR37_CHABU</name>
<dbReference type="InterPro" id="IPR051877">
    <property type="entry name" value="Centriole_BasalBody_StrucProt"/>
</dbReference>
<dbReference type="Gene3D" id="1.10.287.1490">
    <property type="match status" value="1"/>
</dbReference>
<feature type="compositionally biased region" description="Basic and acidic residues" evidence="6">
    <location>
        <begin position="3032"/>
        <end position="3047"/>
    </location>
</feature>
<proteinExistence type="inferred from homology"/>
<reference evidence="7 8" key="1">
    <citation type="journal article" date="2018" name="Cell">
        <title>The Chara Genome: Secondary Complexity and Implications for Plant Terrestrialization.</title>
        <authorList>
            <person name="Nishiyama T."/>
            <person name="Sakayama H."/>
            <person name="Vries J.D."/>
            <person name="Buschmann H."/>
            <person name="Saint-Marcoux D."/>
            <person name="Ullrich K.K."/>
            <person name="Haas F.B."/>
            <person name="Vanderstraeten L."/>
            <person name="Becker D."/>
            <person name="Lang D."/>
            <person name="Vosolsobe S."/>
            <person name="Rombauts S."/>
            <person name="Wilhelmsson P.K.I."/>
            <person name="Janitza P."/>
            <person name="Kern R."/>
            <person name="Heyl A."/>
            <person name="Rumpler F."/>
            <person name="Villalobos L.I.A.C."/>
            <person name="Clay J.M."/>
            <person name="Skokan R."/>
            <person name="Toyoda A."/>
            <person name="Suzuki Y."/>
            <person name="Kagoshima H."/>
            <person name="Schijlen E."/>
            <person name="Tajeshwar N."/>
            <person name="Catarino B."/>
            <person name="Hetherington A.J."/>
            <person name="Saltykova A."/>
            <person name="Bonnot C."/>
            <person name="Breuninger H."/>
            <person name="Symeonidi A."/>
            <person name="Radhakrishnan G.V."/>
            <person name="Van Nieuwerburgh F."/>
            <person name="Deforce D."/>
            <person name="Chang C."/>
            <person name="Karol K.G."/>
            <person name="Hedrich R."/>
            <person name="Ulvskov P."/>
            <person name="Glockner G."/>
            <person name="Delwiche C.F."/>
            <person name="Petrasek J."/>
            <person name="Van de Peer Y."/>
            <person name="Friml J."/>
            <person name="Beilby M."/>
            <person name="Dolan L."/>
            <person name="Kohara Y."/>
            <person name="Sugano S."/>
            <person name="Fujiyama A."/>
            <person name="Delaux P.-M."/>
            <person name="Quint M."/>
            <person name="TheiBen G."/>
            <person name="Hagemann M."/>
            <person name="Harholt J."/>
            <person name="Dunand C."/>
            <person name="Zachgo S."/>
            <person name="Langdale J."/>
            <person name="Maumus F."/>
            <person name="Straeten D.V.D."/>
            <person name="Gould S.B."/>
            <person name="Rensing S.A."/>
        </authorList>
    </citation>
    <scope>NUCLEOTIDE SEQUENCE [LARGE SCALE GENOMIC DNA]</scope>
    <source>
        <strain evidence="7 8">S276</strain>
    </source>
</reference>
<protein>
    <submittedName>
        <fullName evidence="7">Uncharacterized protein</fullName>
    </submittedName>
</protein>
<feature type="coiled-coil region" evidence="5">
    <location>
        <begin position="3185"/>
        <end position="3485"/>
    </location>
</feature>
<comment type="similarity">
    <text evidence="4">Belongs to the CEP135/TSGA10 family.</text>
</comment>
<feature type="coiled-coil region" evidence="5">
    <location>
        <begin position="321"/>
        <end position="355"/>
    </location>
</feature>
<dbReference type="OrthoDB" id="10255522at2759"/>
<feature type="region of interest" description="Disordered" evidence="6">
    <location>
        <begin position="710"/>
        <end position="730"/>
    </location>
</feature>
<evidence type="ECO:0000256" key="2">
    <source>
        <dbReference type="ARBA" id="ARBA00022490"/>
    </source>
</evidence>
<keyword evidence="8" id="KW-1185">Reference proteome</keyword>
<feature type="compositionally biased region" description="Polar residues" evidence="6">
    <location>
        <begin position="2330"/>
        <end position="2345"/>
    </location>
</feature>
<feature type="coiled-coil region" evidence="5">
    <location>
        <begin position="2556"/>
        <end position="2742"/>
    </location>
</feature>
<dbReference type="EMBL" id="BFEA01000010">
    <property type="protein sequence ID" value="GBG60276.1"/>
    <property type="molecule type" value="Genomic_DNA"/>
</dbReference>
<feature type="compositionally biased region" description="Low complexity" evidence="6">
    <location>
        <begin position="63"/>
        <end position="76"/>
    </location>
</feature>
<feature type="region of interest" description="Disordered" evidence="6">
    <location>
        <begin position="3032"/>
        <end position="3051"/>
    </location>
</feature>
<feature type="coiled-coil region" evidence="5">
    <location>
        <begin position="979"/>
        <end position="1105"/>
    </location>
</feature>
<dbReference type="GO" id="GO:0005814">
    <property type="term" value="C:centriole"/>
    <property type="evidence" value="ECO:0007669"/>
    <property type="project" value="UniProtKB-SubCell"/>
</dbReference>
<evidence type="ECO:0000313" key="8">
    <source>
        <dbReference type="Proteomes" id="UP000265515"/>
    </source>
</evidence>
<dbReference type="OMA" id="RTIMEKD"/>
<feature type="region of interest" description="Disordered" evidence="6">
    <location>
        <begin position="49"/>
        <end position="316"/>
    </location>
</feature>
<feature type="compositionally biased region" description="Basic and acidic residues" evidence="6">
    <location>
        <begin position="296"/>
        <end position="305"/>
    </location>
</feature>
<feature type="region of interest" description="Disordered" evidence="6">
    <location>
        <begin position="2310"/>
        <end position="2360"/>
    </location>
</feature>
<feature type="compositionally biased region" description="Basic and acidic residues" evidence="6">
    <location>
        <begin position="255"/>
        <end position="264"/>
    </location>
</feature>
<feature type="region of interest" description="Disordered" evidence="6">
    <location>
        <begin position="1168"/>
        <end position="1222"/>
    </location>
</feature>
<comment type="caution">
    <text evidence="7">The sequence shown here is derived from an EMBL/GenBank/DDBJ whole genome shotgun (WGS) entry which is preliminary data.</text>
</comment>
<keyword evidence="2" id="KW-0963">Cytoplasm</keyword>
<evidence type="ECO:0000256" key="1">
    <source>
        <dbReference type="ARBA" id="ARBA00004114"/>
    </source>
</evidence>
<feature type="coiled-coil region" evidence="5">
    <location>
        <begin position="3077"/>
        <end position="3104"/>
    </location>
</feature>
<organism evidence="7 8">
    <name type="scientific">Chara braunii</name>
    <name type="common">Braun's stonewort</name>
    <dbReference type="NCBI Taxonomy" id="69332"/>
    <lineage>
        <taxon>Eukaryota</taxon>
        <taxon>Viridiplantae</taxon>
        <taxon>Streptophyta</taxon>
        <taxon>Charophyceae</taxon>
        <taxon>Charales</taxon>
        <taxon>Characeae</taxon>
        <taxon>Chara</taxon>
    </lineage>
</organism>
<feature type="compositionally biased region" description="Polar residues" evidence="6">
    <location>
        <begin position="203"/>
        <end position="213"/>
    </location>
</feature>
<feature type="compositionally biased region" description="Basic and acidic residues" evidence="6">
    <location>
        <begin position="223"/>
        <end position="238"/>
    </location>
</feature>
<feature type="compositionally biased region" description="Polar residues" evidence="6">
    <location>
        <begin position="268"/>
        <end position="278"/>
    </location>
</feature>
<dbReference type="Proteomes" id="UP000265515">
    <property type="component" value="Unassembled WGS sequence"/>
</dbReference>
<dbReference type="Gramene" id="GBG60276">
    <property type="protein sequence ID" value="GBG60276"/>
    <property type="gene ID" value="CBR_g4230"/>
</dbReference>
<gene>
    <name evidence="7" type="ORF">CBR_g4230</name>
</gene>
<comment type="subcellular location">
    <subcellularLocation>
        <location evidence="1">Cytoplasm</location>
        <location evidence="1">Cytoskeleton</location>
        <location evidence="1">Microtubule organizing center</location>
        <location evidence="1">Centrosome</location>
        <location evidence="1">Centriole</location>
    </subcellularLocation>
</comment>
<evidence type="ECO:0000256" key="6">
    <source>
        <dbReference type="SAM" id="MobiDB-lite"/>
    </source>
</evidence>
<feature type="coiled-coil region" evidence="5">
    <location>
        <begin position="2803"/>
        <end position="2924"/>
    </location>
</feature>
<feature type="compositionally biased region" description="Low complexity" evidence="6">
    <location>
        <begin position="393"/>
        <end position="402"/>
    </location>
</feature>
<feature type="coiled-coil region" evidence="5">
    <location>
        <begin position="2429"/>
        <end position="2519"/>
    </location>
</feature>
<sequence>MDKGKFKAELLSAGRKKLEEFQKQKASAKQSAAGRLRSAARSVAFNAALAQHGQSNDRPRTLSPSSSCSDMSAMDSTPIESAASESASTFNVGGAAVADGGLGGGAATTGAVGSNLLPHLSEAPRGQDGSGFPVLPPTPADNEMETTSGHDSAVENSVESAVKAAEGGRGRDVGSGPSYGNASFSEEHDLGSEPAVSDLADYGQQQSNLSSSRPAMADEDEELRERGRVQENKFDVLKGDALVSSGDGHLMSAESRARADEGERTLSAPLSQQTSQISNEDRETLGVGGQVLGKEGVMDGKKEGEDANPTMKKIVPESAVVAQGSDMLEAMKEENAALRNAVKELQGRIEEVRSKREVAAWQYEARVVEVEEEDIFSASSSGQEGRILDRGGEQQQQLQLQQEGKEMKRTVQLESLLEDLRMQLKERDAEMAAFRRERDREKADLEAKVSALKSEVENLIDERAWGGEKVAELEAVIGNLRENLRAREKEMNERVDLLKDEMQRLEGERARWKEKAGELDGLVTELGWKAEEAKKEPEAEKTVAQLRMSLDAAETRVENLRVELEEALEGKQKMEERAEDLELAAQHLQFRLAQNEKEMESLRNEKREEIRRLYADLANAKEELTVMTERLKLKEREAEEREKLILEEKRKAESKAEAAYLEISRMREERNALVPQLERLQQELNDKGKQLEAQEHTRKTLNRKMKERLEEIGSERDELKQKLKEETSTSKELRESLADIEKEIASLRLQKERMGEEAKRERAILQGQVDVLSREREGVGEKIKELTLSLDAERRERELSLKRCEELELQMMAVKTMMAEKALEVEQANRDLECVRQKVLDLTLAMSEANERLTEAERAVEEERGRSEQANRRIAELLNDLDEMAQERQLLRAKVAQLEDLMVNERTRFEEASQRMVSVEKELEAVVQAREVLREKMSNVQIMTDSAHAALADREKLLEKEREMCKDLGARLELKSRGAEDLEREREVIVAEIAELRERLRGKESELEELKGNMRSQMEVLQSQLDGLRREARSQVQECETAKARAIEASALLAELKKKVSDKEREMEVMSSREEADRIEFQKRLEVAEAEVRRLQGEVETSKMTSLESETLVGRLEEELHRKIAEAKGFCDQVERAELQCAALDAEVRRLMEEGNRYRAMNMTVEEGTTIGPLEPTAHPKQMLSKSERMEKPGELTTETSPQQQQQQERKENEESHLDALQREEVVEKGKRVRELEEIVKELRGKLAAMEGDMQNYAETENKEQTAAEEKVKTLSADVARLVQETERWTAETGELKGKVRKLEEEIAEKQQRLDLIEEEKESLQCEVSELRKFTDGLEEAKRVKEEEALGLLEIVKQVRADAQVAWANVTELDARLMELEQRVEEKEKQRRDAEDEGMRLQLSLLQKKAAMEELQRETEQERSLLKEALRMASEKRMTETGCWLQQVRALSGDRKTSDIGSDGEVKPLRVLGEVTREFSEVLENGLEDAMHDGPEKMELVADGQECAAGPLSSVLWEELRGLAGFLHKQEAQGDVLRKEVHALETRLGAREKAEVVLMAEVESQSKELEKHKEELSRLRETRNVKDKEIARLGLMIEKKQVEVEYLVESIVAATEEVKELVVSVGFMRMGVLGVTEEEKLVEKDAEEEDSLLPVVERVVMAHRRELDKLRRESELYRDATSSRVKGMEEGLCEMKRELATLDETLVAKEEEIRLRFSSEESMLSHLREKEGNVERLEEELDKSVAAVRELQVLLDEERELRQNVNNMLEAQKEKTVREVENMTELLKERETELVNLHQEMAGAREALLSKTAELEEREKSKVMAEEQVEDLKKEINRLSVALRQEAEEHQMKSLRVLAEASGKIECLEGALREAETELKSVQKQSAELERQLMGEVEDRERRIEGRTAEVEALKKDLRIFKGELECMKEENEGWKEKAQNVQEECNEALGDVERLQECLGEKQRQNDELSDMLESLNAKLEEDTKAFRAEAERLKGELAQSEQKVIGVRERLSLAIKKGKEVVQQREVLKANLMERVAEVDELASAKDEERRGREAAVVALQDKNKELAKVRADMEALAEVVQRERERAGGLEGRLGVAEREKMEAQLRMAEMEERFKAVMERVEEARGDVEIRLRCLGVDLERERQRASEAMDEAERCAEEIRDLRSQVEESQAREEQLVWELEGLRERVEREEEGARHLEEELAAYRVALAGKNDQINELVDRERSGEERCRELEMEVVVARDNVDKSEEELEALKEKLSMAVRMAKKMKLLKEDAEERAKKLDDELGSLKAVASATAADFGALTEQTEKEGDVSSQQGGEGCEKGGSNTTTMMEQSSVKSGSGQGDENKDLSSQTRGSFLDASEVMALRQRIREMDLEMEAMRLNNSAGGPACRVTLAEDRKGEAGEKTTKCEVVDRESKQGDVLKDMERAMNGKEIELAKLHALLDERERELEDMRGEVEEKRRAVASLEAELERVEARVEVLGMESDCLSAFAASKEEAMDEARREMGKEMEDQVAAAMEARSVVDRLMGEVAELRGRLAGREESMVALRAELQQQLTERESEVHMERENVAELTGRLATVRERCAHLEEELVLIKEENAAEVSSKEEELRRSYERVDILAEEVERLRADLLGKEVEMGRMKERLEGDMSRRSSAVQAAEAEAAKLKEEVEKREKAVNVMREELEKGKAETMERVKEVEDVLQRREEELQAAAKRAKHLEEEIVSLEARGDQLLSELEAESGRKKMEVEVRERELGGLRRQVEILAMQLGQEQERAGIMEREVESMHKESEHDKQNMDGLQKELGRYTETIKALEGEVGRLNDMLLEKEKRVNQVEAELEGLRGDLERGKVREDELAEKLQRVRDEATKEGKEAFMREEEAERKTQELRAVQRESEELRERLAEREKLIEEKEGARLELVAQLSSLAAKTSESESTREELAKKMIYLEQQLVEDKCNKENLLSELNDKRREIQEHQERLDAVTEQLLQLQVERWTREEEVKEQLENQNKWAQEEVRKVELRLQGSEEDRRRLNEEAKRRSEAGGMVQERGMAISEEIRQRLLQAQTEGVEMEKLQQQCADQARQLDTLRDKLQKAVKKGKAIDQARAHLEKETREKDTEIGILHRRVQEMEKMVNELDAVKNMVKEQDVIIKSMAEEKKKVEADDVAARRWGDERAGECEEVKGARDALESECKELKRIRESLEKRLEEVQRVETENADHLAKLREELISAGHRLVALKREKTQLQKLVDQGGREMDRLKGEFEKTEREKNTLDEKVRRARDALVSAREEVQRLSNEVERLEGEVAEREVRLERQMETVWQLECQALRVTKLELALENAQNEMAKERSALEDAKAKEESCVHELTEAKNEAEKLSEQVDELVGKIEELTEVATLREREIEVQKRDAMQREEDASKLKSQLQVLERVAGDLREAMSLKEQELQRVRRESIGMLNDSEDVIREAEERGSALQQEIDQLKRSVAMREEGMVYTVVYALVDGGCTLLVCPWHLKRHL</sequence>
<evidence type="ECO:0000256" key="4">
    <source>
        <dbReference type="ARBA" id="ARBA00038123"/>
    </source>
</evidence>
<accession>A0A388JR37</accession>
<feature type="coiled-coil region" evidence="5">
    <location>
        <begin position="1555"/>
        <end position="1589"/>
    </location>
</feature>
<feature type="coiled-coil region" evidence="5">
    <location>
        <begin position="417"/>
        <end position="515"/>
    </location>
</feature>
<feature type="coiled-coil region" evidence="5">
    <location>
        <begin position="1370"/>
        <end position="1436"/>
    </location>
</feature>
<feature type="compositionally biased region" description="Basic and acidic residues" evidence="6">
    <location>
        <begin position="1208"/>
        <end position="1222"/>
    </location>
</feature>
<dbReference type="STRING" id="69332.A0A388JR37"/>
<keyword evidence="3" id="KW-0206">Cytoskeleton</keyword>
<feature type="coiled-coil region" evidence="5">
    <location>
        <begin position="2062"/>
        <end position="2296"/>
    </location>
</feature>
<evidence type="ECO:0000256" key="5">
    <source>
        <dbReference type="SAM" id="Coils"/>
    </source>
</evidence>
<feature type="compositionally biased region" description="Polar residues" evidence="6">
    <location>
        <begin position="145"/>
        <end position="159"/>
    </location>
</feature>
<keyword evidence="5" id="KW-0175">Coiled coil</keyword>
<evidence type="ECO:0000256" key="3">
    <source>
        <dbReference type="ARBA" id="ARBA00023212"/>
    </source>
</evidence>
<dbReference type="PANTHER" id="PTHR20544">
    <property type="entry name" value="CENTROSOMAL PROTEIN CEP135"/>
    <property type="match status" value="1"/>
</dbReference>
<dbReference type="PANTHER" id="PTHR20544:SF0">
    <property type="entry name" value="NUCLEOPROTEIN TPR_MLP1 DOMAIN-CONTAINING PROTEIN"/>
    <property type="match status" value="1"/>
</dbReference>
<feature type="coiled-coil region" evidence="5">
    <location>
        <begin position="1720"/>
        <end position="2012"/>
    </location>
</feature>
<feature type="region of interest" description="Disordered" evidence="6">
    <location>
        <begin position="379"/>
        <end position="405"/>
    </location>
</feature>
<evidence type="ECO:0000313" key="7">
    <source>
        <dbReference type="EMBL" id="GBG60276.1"/>
    </source>
</evidence>